<feature type="region of interest" description="Disordered" evidence="1">
    <location>
        <begin position="60"/>
        <end position="131"/>
    </location>
</feature>
<keyword evidence="4" id="KW-1185">Reference proteome</keyword>
<dbReference type="EMBL" id="JBBKAM010000004">
    <property type="protein sequence ID" value="MEJ8646213.1"/>
    <property type="molecule type" value="Genomic_DNA"/>
</dbReference>
<name>A0ABU8UE91_9ACTN</name>
<reference evidence="3 4" key="1">
    <citation type="submission" date="2024-03" db="EMBL/GenBank/DDBJ databases">
        <title>Novel Streptomyces species of biotechnological and ecological value are a feature of Machair soil.</title>
        <authorList>
            <person name="Prole J.R."/>
            <person name="Goodfellow M."/>
            <person name="Allenby N."/>
            <person name="Ward A.C."/>
        </authorList>
    </citation>
    <scope>NUCLEOTIDE SEQUENCE [LARGE SCALE GENOMIC DNA]</scope>
    <source>
        <strain evidence="3 4">MS1.HAVA.3</strain>
    </source>
</reference>
<accession>A0ABU8UE91</accession>
<comment type="caution">
    <text evidence="3">The sequence shown here is derived from an EMBL/GenBank/DDBJ whole genome shotgun (WGS) entry which is preliminary data.</text>
</comment>
<gene>
    <name evidence="3" type="ORF">WKI68_43185</name>
</gene>
<sequence>MSDSVPPAEQPENAPEARARKRAALGRLVPRGKRARWVAAGAAVVVVGGGVVAVAVADHHDDHHQRADRGPHIVWSEPGDKGGLKRGPQAAEPPHDREVEGRPGQVGPKLREKLGGPAGPVGPGGHGELRKAAPAPLPSLAIGDAADKAAAAVTGGKVESLRVVGQEGGGSAWLAVVLGPDGVRHAVTVSGTDGTVTSNTTVDR</sequence>
<evidence type="ECO:0008006" key="5">
    <source>
        <dbReference type="Google" id="ProtNLM"/>
    </source>
</evidence>
<feature type="transmembrane region" description="Helical" evidence="2">
    <location>
        <begin position="37"/>
        <end position="57"/>
    </location>
</feature>
<feature type="compositionally biased region" description="Basic and acidic residues" evidence="1">
    <location>
        <begin position="60"/>
        <end position="71"/>
    </location>
</feature>
<keyword evidence="2" id="KW-0812">Transmembrane</keyword>
<evidence type="ECO:0000313" key="4">
    <source>
        <dbReference type="Proteomes" id="UP001382904"/>
    </source>
</evidence>
<keyword evidence="2" id="KW-0472">Membrane</keyword>
<protein>
    <recommendedName>
        <fullName evidence="5">PepSY domain-containing protein</fullName>
    </recommendedName>
</protein>
<evidence type="ECO:0000313" key="3">
    <source>
        <dbReference type="EMBL" id="MEJ8646213.1"/>
    </source>
</evidence>
<feature type="compositionally biased region" description="Gly residues" evidence="1">
    <location>
        <begin position="116"/>
        <end position="126"/>
    </location>
</feature>
<keyword evidence="2" id="KW-1133">Transmembrane helix</keyword>
<organism evidence="3 4">
    <name type="scientific">Streptomyces caledonius</name>
    <dbReference type="NCBI Taxonomy" id="3134107"/>
    <lineage>
        <taxon>Bacteria</taxon>
        <taxon>Bacillati</taxon>
        <taxon>Actinomycetota</taxon>
        <taxon>Actinomycetes</taxon>
        <taxon>Kitasatosporales</taxon>
        <taxon>Streptomycetaceae</taxon>
        <taxon>Streptomyces</taxon>
    </lineage>
</organism>
<proteinExistence type="predicted"/>
<dbReference type="Proteomes" id="UP001382904">
    <property type="component" value="Unassembled WGS sequence"/>
</dbReference>
<evidence type="ECO:0000256" key="2">
    <source>
        <dbReference type="SAM" id="Phobius"/>
    </source>
</evidence>
<evidence type="ECO:0000256" key="1">
    <source>
        <dbReference type="SAM" id="MobiDB-lite"/>
    </source>
</evidence>